<reference evidence="2 3" key="1">
    <citation type="journal article" date="2013" name="PLoS ONE">
        <title>Genomic and secretomic analyses reveal unique features of the lignocellulolytic enzyme system of Penicillium decumbens.</title>
        <authorList>
            <person name="Liu G."/>
            <person name="Zhang L."/>
            <person name="Wei X."/>
            <person name="Zou G."/>
            <person name="Qin Y."/>
            <person name="Ma L."/>
            <person name="Li J."/>
            <person name="Zheng H."/>
            <person name="Wang S."/>
            <person name="Wang C."/>
            <person name="Xun L."/>
            <person name="Zhao G.-P."/>
            <person name="Zhou Z."/>
            <person name="Qu Y."/>
        </authorList>
    </citation>
    <scope>NUCLEOTIDE SEQUENCE [LARGE SCALE GENOMIC DNA]</scope>
    <source>
        <strain evidence="3">114-2 / CGMCC 5302</strain>
    </source>
</reference>
<evidence type="ECO:0000313" key="3">
    <source>
        <dbReference type="Proteomes" id="UP000019376"/>
    </source>
</evidence>
<proteinExistence type="predicted"/>
<evidence type="ECO:0000256" key="1">
    <source>
        <dbReference type="SAM" id="MobiDB-lite"/>
    </source>
</evidence>
<name>S7ZXM8_PENO1</name>
<organism evidence="2 3">
    <name type="scientific">Penicillium oxalicum (strain 114-2 / CGMCC 5302)</name>
    <name type="common">Penicillium decumbens</name>
    <dbReference type="NCBI Taxonomy" id="933388"/>
    <lineage>
        <taxon>Eukaryota</taxon>
        <taxon>Fungi</taxon>
        <taxon>Dikarya</taxon>
        <taxon>Ascomycota</taxon>
        <taxon>Pezizomycotina</taxon>
        <taxon>Eurotiomycetes</taxon>
        <taxon>Eurotiomycetidae</taxon>
        <taxon>Eurotiales</taxon>
        <taxon>Aspergillaceae</taxon>
        <taxon>Penicillium</taxon>
    </lineage>
</organism>
<keyword evidence="3" id="KW-1185">Reference proteome</keyword>
<sequence length="64" mass="7342">MLRLVKMRREVGQDGGSPQSNAVHGHLTQAMECNHHEREAYQVQGFMLTYDHEDNADEEADTRT</sequence>
<dbReference type="EMBL" id="KB644415">
    <property type="protein sequence ID" value="EPS33531.1"/>
    <property type="molecule type" value="Genomic_DNA"/>
</dbReference>
<dbReference type="Proteomes" id="UP000019376">
    <property type="component" value="Unassembled WGS sequence"/>
</dbReference>
<dbReference type="HOGENOM" id="CLU_2868401_0_0_1"/>
<accession>S7ZXM8</accession>
<feature type="region of interest" description="Disordered" evidence="1">
    <location>
        <begin position="1"/>
        <end position="25"/>
    </location>
</feature>
<protein>
    <submittedName>
        <fullName evidence="2">Uncharacterized protein</fullName>
    </submittedName>
</protein>
<evidence type="ECO:0000313" key="2">
    <source>
        <dbReference type="EMBL" id="EPS33531.1"/>
    </source>
</evidence>
<gene>
    <name evidence="2" type="ORF">PDE_08493</name>
</gene>
<dbReference type="AlphaFoldDB" id="S7ZXM8"/>